<dbReference type="Proteomes" id="UP001244297">
    <property type="component" value="Unassembled WGS sequence"/>
</dbReference>
<evidence type="ECO:0000313" key="2">
    <source>
        <dbReference type="Proteomes" id="UP001244297"/>
    </source>
</evidence>
<name>A0ABT8AQX1_9HYPH</name>
<dbReference type="Gene3D" id="3.20.20.30">
    <property type="entry name" value="Luciferase-like domain"/>
    <property type="match status" value="1"/>
</dbReference>
<comment type="caution">
    <text evidence="1">The sequence shown here is derived from an EMBL/GenBank/DDBJ whole genome shotgun (WGS) entry which is preliminary data.</text>
</comment>
<organism evidence="1 2">
    <name type="scientific">Methylobacterium longum</name>
    <dbReference type="NCBI Taxonomy" id="767694"/>
    <lineage>
        <taxon>Bacteria</taxon>
        <taxon>Pseudomonadati</taxon>
        <taxon>Pseudomonadota</taxon>
        <taxon>Alphaproteobacteria</taxon>
        <taxon>Hyphomicrobiales</taxon>
        <taxon>Methylobacteriaceae</taxon>
        <taxon>Methylobacterium</taxon>
    </lineage>
</organism>
<proteinExistence type="predicted"/>
<accession>A0ABT8AQX1</accession>
<sequence length="92" mass="9751">MPRRRDRLRPGACLYPGGHHVAAWRHPSVKAEAGIDAAHARQIARTAEAARFDLIVLADGVSLRGDDRDATTSRDGAGMATLRATAAPAVIV</sequence>
<gene>
    <name evidence="1" type="ORF">QWZ18_14090</name>
</gene>
<reference evidence="2" key="1">
    <citation type="journal article" date="2019" name="Int. J. Syst. Evol. Microbiol.">
        <title>The Global Catalogue of Microorganisms (GCM) 10K type strain sequencing project: providing services to taxonomists for standard genome sequencing and annotation.</title>
        <authorList>
            <consortium name="The Broad Institute Genomics Platform"/>
            <consortium name="The Broad Institute Genome Sequencing Center for Infectious Disease"/>
            <person name="Wu L."/>
            <person name="Ma J."/>
        </authorList>
    </citation>
    <scope>NUCLEOTIDE SEQUENCE [LARGE SCALE GENOMIC DNA]</scope>
    <source>
        <strain evidence="2">CECT 7806</strain>
    </source>
</reference>
<keyword evidence="2" id="KW-1185">Reference proteome</keyword>
<dbReference type="RefSeq" id="WP_238288027.1">
    <property type="nucleotide sequence ID" value="NZ_BPQS01000012.1"/>
</dbReference>
<dbReference type="SUPFAM" id="SSF51679">
    <property type="entry name" value="Bacterial luciferase-like"/>
    <property type="match status" value="1"/>
</dbReference>
<dbReference type="EMBL" id="JAUFPT010000043">
    <property type="protein sequence ID" value="MDN3571754.1"/>
    <property type="molecule type" value="Genomic_DNA"/>
</dbReference>
<evidence type="ECO:0000313" key="1">
    <source>
        <dbReference type="EMBL" id="MDN3571754.1"/>
    </source>
</evidence>
<protein>
    <submittedName>
        <fullName evidence="1">Uncharacterized protein</fullName>
    </submittedName>
</protein>
<dbReference type="InterPro" id="IPR036661">
    <property type="entry name" value="Luciferase-like_sf"/>
</dbReference>